<dbReference type="PANTHER" id="PTHR35812">
    <property type="entry name" value="LIPOPROTEIN"/>
    <property type="match status" value="1"/>
</dbReference>
<reference evidence="3 4" key="1">
    <citation type="submission" date="2016-10" db="EMBL/GenBank/DDBJ databases">
        <authorList>
            <person name="de Groot N.N."/>
        </authorList>
    </citation>
    <scope>NUCLEOTIDE SEQUENCE [LARGE SCALE GENOMIC DNA]</scope>
    <source>
        <strain evidence="3">MBHS1</strain>
    </source>
</reference>
<evidence type="ECO:0000313" key="3">
    <source>
        <dbReference type="EMBL" id="SEH04767.1"/>
    </source>
</evidence>
<feature type="chain" id="PRO_5014634426" description="Lcl C-terminal domain-containing protein" evidence="1">
    <location>
        <begin position="19"/>
        <end position="431"/>
    </location>
</feature>
<dbReference type="PANTHER" id="PTHR35812:SF1">
    <property type="entry name" value="LIPOPROTEIN"/>
    <property type="match status" value="1"/>
</dbReference>
<dbReference type="Pfam" id="PF07603">
    <property type="entry name" value="Lcl_C"/>
    <property type="match status" value="1"/>
</dbReference>
<keyword evidence="4" id="KW-1185">Reference proteome</keyword>
<accession>A0A1H6F3P1</accession>
<gene>
    <name evidence="3" type="ORF">MBHS_00619</name>
</gene>
<feature type="domain" description="Lcl C-terminal" evidence="2">
    <location>
        <begin position="277"/>
        <end position="429"/>
    </location>
</feature>
<evidence type="ECO:0000259" key="2">
    <source>
        <dbReference type="Pfam" id="PF07603"/>
    </source>
</evidence>
<dbReference type="OrthoDB" id="9793251at2"/>
<proteinExistence type="predicted"/>
<organism evidence="3 4">
    <name type="scientific">Candidatus Venteria ishoeyi</name>
    <dbReference type="NCBI Taxonomy" id="1899563"/>
    <lineage>
        <taxon>Bacteria</taxon>
        <taxon>Pseudomonadati</taxon>
        <taxon>Pseudomonadota</taxon>
        <taxon>Gammaproteobacteria</taxon>
        <taxon>Thiotrichales</taxon>
        <taxon>Thiotrichaceae</taxon>
        <taxon>Venteria</taxon>
    </lineage>
</organism>
<dbReference type="AlphaFoldDB" id="A0A1H6F3P1"/>
<protein>
    <recommendedName>
        <fullName evidence="2">Lcl C-terminal domain-containing protein</fullName>
    </recommendedName>
</protein>
<evidence type="ECO:0000313" key="4">
    <source>
        <dbReference type="Proteomes" id="UP000236724"/>
    </source>
</evidence>
<dbReference type="EMBL" id="FMSV02000108">
    <property type="protein sequence ID" value="SEH04767.1"/>
    <property type="molecule type" value="Genomic_DNA"/>
</dbReference>
<dbReference type="RefSeq" id="WP_103918795.1">
    <property type="nucleotide sequence ID" value="NZ_FMSV02000108.1"/>
</dbReference>
<name>A0A1H6F3P1_9GAMM</name>
<feature type="signal peptide" evidence="1">
    <location>
        <begin position="1"/>
        <end position="18"/>
    </location>
</feature>
<dbReference type="InterPro" id="IPR011460">
    <property type="entry name" value="Lcl_C"/>
</dbReference>
<evidence type="ECO:0000256" key="1">
    <source>
        <dbReference type="SAM" id="SignalP"/>
    </source>
</evidence>
<dbReference type="Proteomes" id="UP000236724">
    <property type="component" value="Unassembled WGS sequence"/>
</dbReference>
<keyword evidence="1" id="KW-0732">Signal</keyword>
<sequence>MKRFLILLLGLFTYTAHADEGALALKTEPRDAKIYINGTLKANTTPIILKLAPGSYQIKAEAGNKQAKLEVLIPDGGMVHKTLYLTSSGVALTEIQNLIDYYQPKRDAFETQTEFAARQAKLRQQLNAAIADLDPRFRAGTARLDKSAYDINNGRFPLTIEWSAWAKGLSLESKGSIQANRDQARALWGEGQEKAVFIKADGALLVVLRGLEQHWAFEGDEARQVKVRQEKIKAKLETERKAKLEAERWAKLTPKQKEAEKEAKKQAKNRYTAYPDGTALDKVTGLIWMRCSLGQTWNGSTCQGEATTFDWERAKKQQISFAGFSNWRLPTIAELRTLRYCSSGYCNTDSSYNKRNVFGGKNEELHFCIEDYESPTIVATVFPNTPTYVFWSVSLRASDSDYVLDVHFRNGVDGFSYYGNNENYVRLVRDR</sequence>